<accession>A0A098GAE7</accession>
<feature type="transmembrane region" description="Helical" evidence="1">
    <location>
        <begin position="332"/>
        <end position="353"/>
    </location>
</feature>
<dbReference type="GO" id="GO:0016747">
    <property type="term" value="F:acyltransferase activity, transferring groups other than amino-acyl groups"/>
    <property type="evidence" value="ECO:0007669"/>
    <property type="project" value="InterPro"/>
</dbReference>
<dbReference type="STRING" id="1212491.LFA_3670"/>
<evidence type="ECO:0000313" key="3">
    <source>
        <dbReference type="EMBL" id="CEG58995.1"/>
    </source>
</evidence>
<dbReference type="RefSeq" id="WP_052674034.1">
    <property type="nucleotide sequence ID" value="NZ_LN614827.1"/>
</dbReference>
<dbReference type="PANTHER" id="PTHR23028">
    <property type="entry name" value="ACETYLTRANSFERASE"/>
    <property type="match status" value="1"/>
</dbReference>
<feature type="transmembrane region" description="Helical" evidence="1">
    <location>
        <begin position="141"/>
        <end position="158"/>
    </location>
</feature>
<organism evidence="3 4">
    <name type="scientific">Legionella fallonii LLAP-10</name>
    <dbReference type="NCBI Taxonomy" id="1212491"/>
    <lineage>
        <taxon>Bacteria</taxon>
        <taxon>Pseudomonadati</taxon>
        <taxon>Pseudomonadota</taxon>
        <taxon>Gammaproteobacteria</taxon>
        <taxon>Legionellales</taxon>
        <taxon>Legionellaceae</taxon>
        <taxon>Legionella</taxon>
    </lineage>
</organism>
<feature type="domain" description="Acyltransferase 3" evidence="2">
    <location>
        <begin position="8"/>
        <end position="312"/>
    </location>
</feature>
<dbReference type="PANTHER" id="PTHR23028:SF53">
    <property type="entry name" value="ACYL_TRANSF_3 DOMAIN-CONTAINING PROTEIN"/>
    <property type="match status" value="1"/>
</dbReference>
<dbReference type="InterPro" id="IPR002656">
    <property type="entry name" value="Acyl_transf_3_dom"/>
</dbReference>
<dbReference type="Pfam" id="PF01757">
    <property type="entry name" value="Acyl_transf_3"/>
    <property type="match status" value="1"/>
</dbReference>
<dbReference type="OrthoDB" id="9767863at2"/>
<feature type="transmembrane region" description="Helical" evidence="1">
    <location>
        <begin position="85"/>
        <end position="102"/>
    </location>
</feature>
<dbReference type="EMBL" id="LN614827">
    <property type="protein sequence ID" value="CEG58995.1"/>
    <property type="molecule type" value="Genomic_DNA"/>
</dbReference>
<name>A0A098GAE7_9GAMM</name>
<feature type="transmembrane region" description="Helical" evidence="1">
    <location>
        <begin position="203"/>
        <end position="222"/>
    </location>
</feature>
<protein>
    <submittedName>
        <fullName evidence="3">Putative Acyltransferase family protein</fullName>
    </submittedName>
</protein>
<feature type="transmembrane region" description="Helical" evidence="1">
    <location>
        <begin position="234"/>
        <end position="255"/>
    </location>
</feature>
<keyword evidence="3" id="KW-0012">Acyltransferase</keyword>
<dbReference type="Proteomes" id="UP000032430">
    <property type="component" value="Chromosome I"/>
</dbReference>
<feature type="transmembrane region" description="Helical" evidence="1">
    <location>
        <begin position="261"/>
        <end position="281"/>
    </location>
</feature>
<keyword evidence="1" id="KW-1133">Transmembrane helix</keyword>
<dbReference type="InterPro" id="IPR050879">
    <property type="entry name" value="Acyltransferase_3"/>
</dbReference>
<keyword evidence="1" id="KW-0812">Transmembrane</keyword>
<keyword evidence="4" id="KW-1185">Reference proteome</keyword>
<gene>
    <name evidence="3" type="ORF">LFA_3670</name>
</gene>
<keyword evidence="1" id="KW-0472">Membrane</keyword>
<feature type="transmembrane region" description="Helical" evidence="1">
    <location>
        <begin position="45"/>
        <end position="64"/>
    </location>
</feature>
<dbReference type="GO" id="GO:0000271">
    <property type="term" value="P:polysaccharide biosynthetic process"/>
    <property type="evidence" value="ECO:0007669"/>
    <property type="project" value="TreeGrafter"/>
</dbReference>
<feature type="transmembrane region" description="Helical" evidence="1">
    <location>
        <begin position="165"/>
        <end position="183"/>
    </location>
</feature>
<evidence type="ECO:0000313" key="4">
    <source>
        <dbReference type="Proteomes" id="UP000032430"/>
    </source>
</evidence>
<proteinExistence type="predicted"/>
<dbReference type="AlphaFoldDB" id="A0A098GAE7"/>
<feature type="transmembrane region" description="Helical" evidence="1">
    <location>
        <begin position="302"/>
        <end position="326"/>
    </location>
</feature>
<feature type="transmembrane region" description="Helical" evidence="1">
    <location>
        <begin position="7"/>
        <end position="25"/>
    </location>
</feature>
<dbReference type="KEGG" id="lfa:LFA_3670"/>
<dbReference type="GO" id="GO:0016020">
    <property type="term" value="C:membrane"/>
    <property type="evidence" value="ECO:0007669"/>
    <property type="project" value="TreeGrafter"/>
</dbReference>
<evidence type="ECO:0000256" key="1">
    <source>
        <dbReference type="SAM" id="Phobius"/>
    </source>
</evidence>
<dbReference type="HOGENOM" id="CLU_005679_1_2_6"/>
<keyword evidence="3" id="KW-0808">Transferase</keyword>
<evidence type="ECO:0000259" key="2">
    <source>
        <dbReference type="Pfam" id="PF01757"/>
    </source>
</evidence>
<sequence>MVGRRVFGLDVLRALAVLIVVYSHGELIKGNSSFLNQLYKLNMPIDGVTIFFVLSGFLIGHILLRAVAHGFFNIRSLFEFWIRRWFRTLPNYFMVLIWVLILEYDSLDKYTVIKFIFFLQNFSYPTPDIFLEAWSLSVEEWFYLLTPLLLFFFIKIKGLEHKKIILSWIFIVIIFSTFFRVYQAAHIVNFDNHLWDINIRKEVLTRLDSLMYGVLGAYLNRYHESSWSIWANKCFIIGIIMIFWGASAISAVVSHEFFSNYILLTLSPISILFLLPKLSAWNDSPILIKNIIVFISKISYSMYLIHFSLILLNLLPALVGCLPFYLGNYQDLVKYLMYWGLTISIAAMFYRYYEYPMTLLRDKFDFSQVSFAVRKHFTNTAA</sequence>
<reference evidence="4" key="1">
    <citation type="submission" date="2014-09" db="EMBL/GenBank/DDBJ databases">
        <authorList>
            <person name="Gomez-Valero L."/>
        </authorList>
    </citation>
    <scope>NUCLEOTIDE SEQUENCE [LARGE SCALE GENOMIC DNA]</scope>
    <source>
        <strain evidence="4">ATCC700992</strain>
    </source>
</reference>